<feature type="domain" description="Response regulatory" evidence="3">
    <location>
        <begin position="3"/>
        <end position="120"/>
    </location>
</feature>
<evidence type="ECO:0000313" key="4">
    <source>
        <dbReference type="EMBL" id="GFP24379.1"/>
    </source>
</evidence>
<dbReference type="GO" id="GO:0000160">
    <property type="term" value="P:phosphorelay signal transduction system"/>
    <property type="evidence" value="ECO:0007669"/>
    <property type="project" value="InterPro"/>
</dbReference>
<dbReference type="Gene3D" id="3.40.50.2300">
    <property type="match status" value="1"/>
</dbReference>
<dbReference type="PANTHER" id="PTHR44591">
    <property type="entry name" value="STRESS RESPONSE REGULATOR PROTEIN 1"/>
    <property type="match status" value="1"/>
</dbReference>
<name>A0A6V8NVU1_9ACTN</name>
<gene>
    <name evidence="4" type="ORF">HKBW3S09_01846</name>
</gene>
<organism evidence="4 5">
    <name type="scientific">Candidatus Hakubella thermalkaliphila</name>
    <dbReference type="NCBI Taxonomy" id="2754717"/>
    <lineage>
        <taxon>Bacteria</taxon>
        <taxon>Bacillati</taxon>
        <taxon>Actinomycetota</taxon>
        <taxon>Actinomycetota incertae sedis</taxon>
        <taxon>Candidatus Hakubellales</taxon>
        <taxon>Candidatus Hakubellaceae</taxon>
        <taxon>Candidatus Hakubella</taxon>
    </lineage>
</organism>
<dbReference type="SMART" id="SM00448">
    <property type="entry name" value="REC"/>
    <property type="match status" value="1"/>
</dbReference>
<evidence type="ECO:0000256" key="2">
    <source>
        <dbReference type="PROSITE-ProRule" id="PRU00169"/>
    </source>
</evidence>
<dbReference type="Pfam" id="PF00072">
    <property type="entry name" value="Response_reg"/>
    <property type="match status" value="1"/>
</dbReference>
<comment type="caution">
    <text evidence="4">The sequence shown here is derived from an EMBL/GenBank/DDBJ whole genome shotgun (WGS) entry which is preliminary data.</text>
</comment>
<sequence>MPNILVVEDSPTMRQLIGFAMKRIANSKVIEATDGVDALKKLSSEKIDLMLADINMPVMDGLKLVSIVRGNPIYKDIPIIIITTEGAEEDKKRSLAVGANAYLPKPIQTQELIKLVNSFISG</sequence>
<dbReference type="Proteomes" id="UP000585609">
    <property type="component" value="Unassembled WGS sequence"/>
</dbReference>
<feature type="modified residue" description="4-aspartylphosphate" evidence="2">
    <location>
        <position position="53"/>
    </location>
</feature>
<dbReference type="EMBL" id="BLRW01000518">
    <property type="protein sequence ID" value="GFP24379.1"/>
    <property type="molecule type" value="Genomic_DNA"/>
</dbReference>
<evidence type="ECO:0000256" key="1">
    <source>
        <dbReference type="ARBA" id="ARBA00022553"/>
    </source>
</evidence>
<dbReference type="InterPro" id="IPR050595">
    <property type="entry name" value="Bact_response_regulator"/>
</dbReference>
<dbReference type="PROSITE" id="PS50110">
    <property type="entry name" value="RESPONSE_REGULATORY"/>
    <property type="match status" value="1"/>
</dbReference>
<dbReference type="PANTHER" id="PTHR44591:SF25">
    <property type="entry name" value="CHEMOTAXIS TWO-COMPONENT RESPONSE REGULATOR"/>
    <property type="match status" value="1"/>
</dbReference>
<proteinExistence type="predicted"/>
<dbReference type="InterPro" id="IPR011006">
    <property type="entry name" value="CheY-like_superfamily"/>
</dbReference>
<dbReference type="SUPFAM" id="SSF52172">
    <property type="entry name" value="CheY-like"/>
    <property type="match status" value="1"/>
</dbReference>
<dbReference type="AlphaFoldDB" id="A0A6V8NVU1"/>
<accession>A0A6V8NVU1</accession>
<protein>
    <submittedName>
        <fullName evidence="4">Two-component system, chemotaxis family, chemotaxis protein CheY</fullName>
    </submittedName>
</protein>
<evidence type="ECO:0000313" key="5">
    <source>
        <dbReference type="Proteomes" id="UP000585609"/>
    </source>
</evidence>
<keyword evidence="1 2" id="KW-0597">Phosphoprotein</keyword>
<evidence type="ECO:0000259" key="3">
    <source>
        <dbReference type="PROSITE" id="PS50110"/>
    </source>
</evidence>
<reference evidence="4 5" key="1">
    <citation type="journal article" date="2020" name="Front. Microbiol.">
        <title>Single-cell genomics of novel Actinobacteria with the Wood-Ljungdahl pathway discovered in a serpentinizing system.</title>
        <authorList>
            <person name="Merino N."/>
            <person name="Kawai M."/>
            <person name="Boyd E.S."/>
            <person name="Colman D.R."/>
            <person name="McGlynn S.E."/>
            <person name="Nealson K.H."/>
            <person name="Kurokawa K."/>
            <person name="Hongoh Y."/>
        </authorList>
    </citation>
    <scope>NUCLEOTIDE SEQUENCE [LARGE SCALE GENOMIC DNA]</scope>
    <source>
        <strain evidence="4 5">S09_30</strain>
    </source>
</reference>
<dbReference type="InterPro" id="IPR001789">
    <property type="entry name" value="Sig_transdc_resp-reg_receiver"/>
</dbReference>